<keyword evidence="3" id="KW-0804">Transcription</keyword>
<dbReference type="GO" id="GO:0000976">
    <property type="term" value="F:transcription cis-regulatory region binding"/>
    <property type="evidence" value="ECO:0007669"/>
    <property type="project" value="TreeGrafter"/>
</dbReference>
<dbReference type="InterPro" id="IPR028082">
    <property type="entry name" value="Peripla_BP_I"/>
</dbReference>
<dbReference type="InterPro" id="IPR046335">
    <property type="entry name" value="LacI/GalR-like_sensor"/>
</dbReference>
<dbReference type="SUPFAM" id="SSF46785">
    <property type="entry name" value="Winged helix' DNA-binding domain"/>
    <property type="match status" value="1"/>
</dbReference>
<dbReference type="PANTHER" id="PTHR30146">
    <property type="entry name" value="LACI-RELATED TRANSCRIPTIONAL REPRESSOR"/>
    <property type="match status" value="1"/>
</dbReference>
<dbReference type="CDD" id="cd06267">
    <property type="entry name" value="PBP1_LacI_sugar_binding-like"/>
    <property type="match status" value="1"/>
</dbReference>
<dbReference type="GO" id="GO:0003700">
    <property type="term" value="F:DNA-binding transcription factor activity"/>
    <property type="evidence" value="ECO:0007669"/>
    <property type="project" value="InterPro"/>
</dbReference>
<dbReference type="SMART" id="SM00345">
    <property type="entry name" value="HTH_GNTR"/>
    <property type="match status" value="1"/>
</dbReference>
<keyword evidence="2 5" id="KW-0238">DNA-binding</keyword>
<dbReference type="EMBL" id="QUNO01000002">
    <property type="protein sequence ID" value="REH54074.1"/>
    <property type="molecule type" value="Genomic_DNA"/>
</dbReference>
<dbReference type="Gene3D" id="3.40.50.2300">
    <property type="match status" value="2"/>
</dbReference>
<name>A0A3E0I5P3_9PSEU</name>
<dbReference type="Gene3D" id="1.10.10.10">
    <property type="entry name" value="Winged helix-like DNA-binding domain superfamily/Winged helix DNA-binding domain"/>
    <property type="match status" value="1"/>
</dbReference>
<accession>A0A3E0I5P3</accession>
<dbReference type="SUPFAM" id="SSF53822">
    <property type="entry name" value="Periplasmic binding protein-like I"/>
    <property type="match status" value="1"/>
</dbReference>
<organism evidence="5 6">
    <name type="scientific">Kutzneria buriramensis</name>
    <dbReference type="NCBI Taxonomy" id="1045776"/>
    <lineage>
        <taxon>Bacteria</taxon>
        <taxon>Bacillati</taxon>
        <taxon>Actinomycetota</taxon>
        <taxon>Actinomycetes</taxon>
        <taxon>Pseudonocardiales</taxon>
        <taxon>Pseudonocardiaceae</taxon>
        <taxon>Kutzneria</taxon>
    </lineage>
</organism>
<keyword evidence="6" id="KW-1185">Reference proteome</keyword>
<dbReference type="InterPro" id="IPR036388">
    <property type="entry name" value="WH-like_DNA-bd_sf"/>
</dbReference>
<sequence>MAAATGGDKPPLYQQVKRELLAAIAAGEYAPGRPFVTQREICERFDVSHATAVRALNDLANEGYVVRRRGQGTFVAERPPAPASADRTIACVLQNQGPHVGQILAGIEEVCADLGYRLFLNHCENDPAREEKALWGALEHQVSGIIVYPAEGSAVLTPYAEARRRGVPLVMVDRYRPDLVTDAVVADNMSAGRELTNTLIEVGHRTIATLWDEIDVTSIRDRLAGHVQALREHDIPVRPDLTVLRRYRDQPTETRRAMLSELLNGSQPPTVLLCSNGYALATAAQDLVALGLEVPGDIDLAGMDDAGPFDVLPLTAAAISLPSREMGRQAMTLLHDRVTGTASETQLRVLPISVQTRQSSVGYLRVSPLEA</sequence>
<evidence type="ECO:0000256" key="3">
    <source>
        <dbReference type="ARBA" id="ARBA00023163"/>
    </source>
</evidence>
<dbReference type="AlphaFoldDB" id="A0A3E0I5P3"/>
<evidence type="ECO:0000313" key="5">
    <source>
        <dbReference type="EMBL" id="REH54074.1"/>
    </source>
</evidence>
<gene>
    <name evidence="5" type="ORF">BCF44_102306</name>
</gene>
<keyword evidence="1" id="KW-0805">Transcription regulation</keyword>
<dbReference type="Pfam" id="PF00392">
    <property type="entry name" value="GntR"/>
    <property type="match status" value="1"/>
</dbReference>
<evidence type="ECO:0000256" key="2">
    <source>
        <dbReference type="ARBA" id="ARBA00023125"/>
    </source>
</evidence>
<comment type="caution">
    <text evidence="5">The sequence shown here is derived from an EMBL/GenBank/DDBJ whole genome shotgun (WGS) entry which is preliminary data.</text>
</comment>
<reference evidence="5 6" key="1">
    <citation type="submission" date="2018-08" db="EMBL/GenBank/DDBJ databases">
        <title>Genomic Encyclopedia of Archaeal and Bacterial Type Strains, Phase II (KMG-II): from individual species to whole genera.</title>
        <authorList>
            <person name="Goeker M."/>
        </authorList>
    </citation>
    <scope>NUCLEOTIDE SEQUENCE [LARGE SCALE GENOMIC DNA]</scope>
    <source>
        <strain evidence="5 6">DSM 45791</strain>
    </source>
</reference>
<dbReference type="PROSITE" id="PS50949">
    <property type="entry name" value="HTH_GNTR"/>
    <property type="match status" value="1"/>
</dbReference>
<dbReference type="Proteomes" id="UP000256269">
    <property type="component" value="Unassembled WGS sequence"/>
</dbReference>
<evidence type="ECO:0000313" key="6">
    <source>
        <dbReference type="Proteomes" id="UP000256269"/>
    </source>
</evidence>
<dbReference type="CDD" id="cd07377">
    <property type="entry name" value="WHTH_GntR"/>
    <property type="match status" value="1"/>
</dbReference>
<dbReference type="OrthoDB" id="7363114at2"/>
<evidence type="ECO:0000256" key="1">
    <source>
        <dbReference type="ARBA" id="ARBA00023015"/>
    </source>
</evidence>
<evidence type="ECO:0000259" key="4">
    <source>
        <dbReference type="PROSITE" id="PS50949"/>
    </source>
</evidence>
<protein>
    <submittedName>
        <fullName evidence="5">DNA-binding LacI/PurR family transcriptional regulator</fullName>
    </submittedName>
</protein>
<feature type="domain" description="HTH gntR-type" evidence="4">
    <location>
        <begin position="10"/>
        <end position="78"/>
    </location>
</feature>
<dbReference type="RefSeq" id="WP_116173167.1">
    <property type="nucleotide sequence ID" value="NZ_CP144375.1"/>
</dbReference>
<dbReference type="PANTHER" id="PTHR30146:SF109">
    <property type="entry name" value="HTH-TYPE TRANSCRIPTIONAL REGULATOR GALS"/>
    <property type="match status" value="1"/>
</dbReference>
<dbReference type="Pfam" id="PF13377">
    <property type="entry name" value="Peripla_BP_3"/>
    <property type="match status" value="1"/>
</dbReference>
<proteinExistence type="predicted"/>
<dbReference type="InterPro" id="IPR000524">
    <property type="entry name" value="Tscrpt_reg_HTH_GntR"/>
</dbReference>
<dbReference type="InterPro" id="IPR036390">
    <property type="entry name" value="WH_DNA-bd_sf"/>
</dbReference>